<dbReference type="eggNOG" id="arCOG01836">
    <property type="taxonomic scope" value="Archaea"/>
</dbReference>
<dbReference type="InterPro" id="IPR008978">
    <property type="entry name" value="HSP20-like_chaperone"/>
</dbReference>
<feature type="region of interest" description="Disordered" evidence="3">
    <location>
        <begin position="197"/>
        <end position="251"/>
    </location>
</feature>
<dbReference type="AlphaFoldDB" id="Q5V154"/>
<keyword evidence="6" id="KW-1185">Reference proteome</keyword>
<evidence type="ECO:0000256" key="1">
    <source>
        <dbReference type="PROSITE-ProRule" id="PRU00285"/>
    </source>
</evidence>
<reference evidence="5 6" key="1">
    <citation type="journal article" date="2004" name="Genome Res.">
        <title>Genome sequence of Haloarcula marismortui: a halophilic archaeon from the Dead Sea.</title>
        <authorList>
            <person name="Baliga N.S."/>
            <person name="Bonneau R."/>
            <person name="Facciotti M.T."/>
            <person name="Pan M."/>
            <person name="Glusman G."/>
            <person name="Deutsch E.W."/>
            <person name="Shannon P."/>
            <person name="Chiu Y."/>
            <person name="Weng R.S."/>
            <person name="Gan R.R."/>
            <person name="Hung P."/>
            <person name="Date S.V."/>
            <person name="Marcotte E."/>
            <person name="Hood L."/>
            <person name="Ng W.V."/>
        </authorList>
    </citation>
    <scope>NUCLEOTIDE SEQUENCE [LARGE SCALE GENOMIC DNA]</scope>
    <source>
        <strain evidence="6">ATCC 43049 / DSM 3752 / JCM 8966 / VKM B-1809</strain>
    </source>
</reference>
<dbReference type="PROSITE" id="PS01031">
    <property type="entry name" value="SHSP"/>
    <property type="match status" value="1"/>
</dbReference>
<dbReference type="Gene3D" id="2.60.40.790">
    <property type="match status" value="1"/>
</dbReference>
<dbReference type="EMBL" id="AY596297">
    <property type="protein sequence ID" value="AAV46749.1"/>
    <property type="molecule type" value="Genomic_DNA"/>
</dbReference>
<dbReference type="InterPro" id="IPR002068">
    <property type="entry name" value="A-crystallin/Hsp20_dom"/>
</dbReference>
<evidence type="ECO:0000256" key="2">
    <source>
        <dbReference type="RuleBase" id="RU003616"/>
    </source>
</evidence>
<gene>
    <name evidence="5" type="ordered locus">rrnAC1867</name>
</gene>
<organism evidence="5 6">
    <name type="scientific">Haloarcula marismortui (strain ATCC 43049 / DSM 3752 / JCM 8966 / VKM B-1809)</name>
    <name type="common">Halobacterium marismortui</name>
    <dbReference type="NCBI Taxonomy" id="272569"/>
    <lineage>
        <taxon>Archaea</taxon>
        <taxon>Methanobacteriati</taxon>
        <taxon>Methanobacteriota</taxon>
        <taxon>Stenosarchaea group</taxon>
        <taxon>Halobacteria</taxon>
        <taxon>Halobacteriales</taxon>
        <taxon>Haloarculaceae</taxon>
        <taxon>Haloarcula</taxon>
    </lineage>
</organism>
<feature type="region of interest" description="Disordered" evidence="3">
    <location>
        <begin position="1"/>
        <end position="20"/>
    </location>
</feature>
<dbReference type="CDD" id="cd06464">
    <property type="entry name" value="ACD_sHsps-like"/>
    <property type="match status" value="1"/>
</dbReference>
<feature type="domain" description="SHSP" evidence="4">
    <location>
        <begin position="98"/>
        <end position="215"/>
    </location>
</feature>
<protein>
    <submittedName>
        <fullName evidence="5">Hsp20</fullName>
    </submittedName>
</protein>
<evidence type="ECO:0000256" key="3">
    <source>
        <dbReference type="SAM" id="MobiDB-lite"/>
    </source>
</evidence>
<name>Q5V154_HALMA</name>
<accession>Q5V154</accession>
<dbReference type="STRING" id="272569.rrnAC1867"/>
<comment type="similarity">
    <text evidence="1 2">Belongs to the small heat shock protein (HSP20) family.</text>
</comment>
<dbReference type="EnsemblBacteria" id="AAV46749">
    <property type="protein sequence ID" value="AAV46749"/>
    <property type="gene ID" value="rrnAC1867"/>
</dbReference>
<feature type="compositionally biased region" description="Acidic residues" evidence="3">
    <location>
        <begin position="225"/>
        <end position="251"/>
    </location>
</feature>
<evidence type="ECO:0000313" key="6">
    <source>
        <dbReference type="Proteomes" id="UP000001169"/>
    </source>
</evidence>
<evidence type="ECO:0000313" key="5">
    <source>
        <dbReference type="EMBL" id="AAV46749.1"/>
    </source>
</evidence>
<dbReference type="PATRIC" id="fig|272569.17.peg.2531"/>
<proteinExistence type="inferred from homology"/>
<dbReference type="SUPFAM" id="SSF49764">
    <property type="entry name" value="HSP20-like chaperones"/>
    <property type="match status" value="1"/>
</dbReference>
<dbReference type="KEGG" id="hma:rrnAC1867"/>
<dbReference type="PaxDb" id="272569-rrnAC1867"/>
<dbReference type="Pfam" id="PF00011">
    <property type="entry name" value="HSP20"/>
    <property type="match status" value="1"/>
</dbReference>
<dbReference type="Proteomes" id="UP000001169">
    <property type="component" value="Chromosome I"/>
</dbReference>
<evidence type="ECO:0000259" key="4">
    <source>
        <dbReference type="PROSITE" id="PS01031"/>
    </source>
</evidence>
<sequence>MLGLARRGNPGPVRKGFVPDGPTKYYASHYGGRLHGRQLRTRHVRDALHVRYAGRCRTRGVLLPVLWRNGLPRRSGTMMRDIGSSISDAIFENIGRAAGRVQENKPLASDLLESDDAYLVVFDAPGTTASDIQVRYVDDRVEVRIDRFRDFYDGFEMRYPGRGLALDGSVTLPSDAAVDPETAQATLKSNGTLHVRVPKADTDHDEDEATDVGVATDDSGTAEVTDADADSETADVEDVTDAADEGEDDDA</sequence>
<dbReference type="HOGENOM" id="CLU_1105184_0_0_2"/>